<gene>
    <name evidence="1" type="ORF">HHL28_07590</name>
</gene>
<dbReference type="Proteomes" id="UP000501891">
    <property type="component" value="Chromosome"/>
</dbReference>
<reference evidence="1" key="1">
    <citation type="submission" date="2020-04" db="EMBL/GenBank/DDBJ databases">
        <title>A desert anoxygenic phototrophic bacterium fixes CO2 using RubisCO under aerobic conditions.</title>
        <authorList>
            <person name="Tang K."/>
        </authorList>
    </citation>
    <scope>NUCLEOTIDE SEQUENCE [LARGE SCALE GENOMIC DNA]</scope>
    <source>
        <strain evidence="1">MIMtkB3</strain>
    </source>
</reference>
<organism evidence="1 2">
    <name type="scientific">Aerophototrophica crusticola</name>
    <dbReference type="NCBI Taxonomy" id="1709002"/>
    <lineage>
        <taxon>Bacteria</taxon>
        <taxon>Pseudomonadati</taxon>
        <taxon>Pseudomonadota</taxon>
        <taxon>Alphaproteobacteria</taxon>
        <taxon>Rhodospirillales</taxon>
        <taxon>Rhodospirillaceae</taxon>
        <taxon>Aerophototrophica</taxon>
    </lineage>
</organism>
<sequence>MREFHLYRFQIFPTQTDMFDKTPRPQDILREMVESKPERQLKTKTWLIGNYESLFDSMCFFKFGKKSHIKVPKYKDGVFSEYDDEATPFTEIFLDYETEVCAIARKSRVAESANGIARQLTAVLLLSPVVEKFGVQFYLEPMRDPQGLIERLSQNVEIHKFYFTVRKPNIIDMSDFTNPLKHLTKAMRGDTTTAVVDGVGLKNDFAVGLTREAAASGQDAGAVYREVGSKRKHKKSLSKNPVLVRATEEEVAEQKHQIARRINKAYEDTRYGSKNGR</sequence>
<dbReference type="AlphaFoldDB" id="A0A858R7F7"/>
<name>A0A858R7F7_9PROT</name>
<accession>A0A858R7F7</accession>
<keyword evidence="2" id="KW-1185">Reference proteome</keyword>
<evidence type="ECO:0000313" key="2">
    <source>
        <dbReference type="Proteomes" id="UP000501891"/>
    </source>
</evidence>
<dbReference type="KEGG" id="acru:HHL28_07590"/>
<dbReference type="EMBL" id="CP051775">
    <property type="protein sequence ID" value="QJE72966.1"/>
    <property type="molecule type" value="Genomic_DNA"/>
</dbReference>
<proteinExistence type="predicted"/>
<protein>
    <recommendedName>
        <fullName evidence="3">DUF4747 domain-containing protein</fullName>
    </recommendedName>
</protein>
<evidence type="ECO:0000313" key="1">
    <source>
        <dbReference type="EMBL" id="QJE72966.1"/>
    </source>
</evidence>
<evidence type="ECO:0008006" key="3">
    <source>
        <dbReference type="Google" id="ProtNLM"/>
    </source>
</evidence>